<gene>
    <name evidence="7" type="primary">fabD</name>
    <name evidence="7" type="ORF">H8S11_07825</name>
</gene>
<dbReference type="GO" id="GO:0004314">
    <property type="term" value="F:[acyl-carrier-protein] S-malonyltransferase activity"/>
    <property type="evidence" value="ECO:0007669"/>
    <property type="project" value="UniProtKB-EC"/>
</dbReference>
<dbReference type="PIRSF" id="PIRSF000446">
    <property type="entry name" value="Mct"/>
    <property type="match status" value="1"/>
</dbReference>
<dbReference type="SUPFAM" id="SSF52151">
    <property type="entry name" value="FabD/lysophospholipase-like"/>
    <property type="match status" value="1"/>
</dbReference>
<dbReference type="FunFam" id="3.30.70.250:FF:000001">
    <property type="entry name" value="Malonyl CoA-acyl carrier protein transacylase"/>
    <property type="match status" value="1"/>
</dbReference>
<dbReference type="InterPro" id="IPR001227">
    <property type="entry name" value="Ac_transferase_dom_sf"/>
</dbReference>
<evidence type="ECO:0000256" key="4">
    <source>
        <dbReference type="PIRNR" id="PIRNR000446"/>
    </source>
</evidence>
<dbReference type="InterPro" id="IPR004410">
    <property type="entry name" value="Malonyl_CoA-ACP_transAc_FabD"/>
</dbReference>
<accession>A0A8J6J1Y4</accession>
<evidence type="ECO:0000259" key="6">
    <source>
        <dbReference type="SMART" id="SM00827"/>
    </source>
</evidence>
<dbReference type="InterPro" id="IPR016036">
    <property type="entry name" value="Malonyl_transacylase_ACP-bd"/>
</dbReference>
<evidence type="ECO:0000313" key="8">
    <source>
        <dbReference type="Proteomes" id="UP000628736"/>
    </source>
</evidence>
<name>A0A8J6J1Y4_9FIRM</name>
<feature type="domain" description="Malonyl-CoA:ACP transacylase (MAT)" evidence="6">
    <location>
        <begin position="6"/>
        <end position="299"/>
    </location>
</feature>
<dbReference type="PANTHER" id="PTHR42681">
    <property type="entry name" value="MALONYL-COA-ACYL CARRIER PROTEIN TRANSACYLASE, MITOCHONDRIAL"/>
    <property type="match status" value="1"/>
</dbReference>
<sequence>MKLGFLYAGQGSQHPGMGADLYEAYPAFRAVFDSAPVEFDLKQVCFQDPDGVLNQTQYTQPCMVAFAAGLTAVLRERGILPELAAGLSLGEYSALHAAGVFDAAAAIRLVAFRGKAMERAAGGRESAMVAVLGLDRAPLQDACQRASALGTVVIANYNCPGQMVIGGNRAAVEQAALIAKELGAKRTMPLKVSGPFHTPLMAPAGEELADYFQTITFGQPQFPVLFNCLGRARREDDPSIPELLVRQVQSSVWMEDSIRSMADQGVDAIVEIGPGKALSGFVRKTVPGLPVCAVESTADVEGLKNTLEQLMKEKDQ</sequence>
<evidence type="ECO:0000256" key="3">
    <source>
        <dbReference type="ARBA" id="ARBA00048462"/>
    </source>
</evidence>
<dbReference type="SUPFAM" id="SSF55048">
    <property type="entry name" value="Probable ACP-binding domain of malonyl-CoA ACP transacylase"/>
    <property type="match status" value="1"/>
</dbReference>
<evidence type="ECO:0000256" key="1">
    <source>
        <dbReference type="ARBA" id="ARBA00022679"/>
    </source>
</evidence>
<dbReference type="RefSeq" id="WP_186852754.1">
    <property type="nucleotide sequence ID" value="NZ_JACOPO010000004.1"/>
</dbReference>
<dbReference type="EC" id="2.3.1.39" evidence="4"/>
<evidence type="ECO:0000256" key="5">
    <source>
        <dbReference type="PIRSR" id="PIRSR000446-1"/>
    </source>
</evidence>
<dbReference type="InterPro" id="IPR024925">
    <property type="entry name" value="Malonyl_CoA-ACP_transAc"/>
</dbReference>
<protein>
    <recommendedName>
        <fullName evidence="4">Malonyl CoA-acyl carrier protein transacylase</fullName>
        <ecNumber evidence="4">2.3.1.39</ecNumber>
    </recommendedName>
</protein>
<dbReference type="PANTHER" id="PTHR42681:SF1">
    <property type="entry name" value="MALONYL-COA-ACYL CARRIER PROTEIN TRANSACYLASE, MITOCHONDRIAL"/>
    <property type="match status" value="1"/>
</dbReference>
<feature type="active site" evidence="5">
    <location>
        <position position="197"/>
    </location>
</feature>
<evidence type="ECO:0000256" key="2">
    <source>
        <dbReference type="ARBA" id="ARBA00023315"/>
    </source>
</evidence>
<dbReference type="Gene3D" id="3.30.70.250">
    <property type="entry name" value="Malonyl-CoA ACP transacylase, ACP-binding"/>
    <property type="match status" value="1"/>
</dbReference>
<dbReference type="AlphaFoldDB" id="A0A8J6J1Y4"/>
<keyword evidence="1 4" id="KW-0808">Transferase</keyword>
<dbReference type="NCBIfam" id="TIGR00128">
    <property type="entry name" value="fabD"/>
    <property type="match status" value="1"/>
</dbReference>
<dbReference type="Proteomes" id="UP000628736">
    <property type="component" value="Unassembled WGS sequence"/>
</dbReference>
<keyword evidence="2 4" id="KW-0012">Acyltransferase</keyword>
<dbReference type="GO" id="GO:0006633">
    <property type="term" value="P:fatty acid biosynthetic process"/>
    <property type="evidence" value="ECO:0007669"/>
    <property type="project" value="TreeGrafter"/>
</dbReference>
<feature type="active site" evidence="5">
    <location>
        <position position="88"/>
    </location>
</feature>
<comment type="catalytic activity">
    <reaction evidence="3 4">
        <text>holo-[ACP] + malonyl-CoA = malonyl-[ACP] + CoA</text>
        <dbReference type="Rhea" id="RHEA:41792"/>
        <dbReference type="Rhea" id="RHEA-COMP:9623"/>
        <dbReference type="Rhea" id="RHEA-COMP:9685"/>
        <dbReference type="ChEBI" id="CHEBI:57287"/>
        <dbReference type="ChEBI" id="CHEBI:57384"/>
        <dbReference type="ChEBI" id="CHEBI:64479"/>
        <dbReference type="ChEBI" id="CHEBI:78449"/>
        <dbReference type="EC" id="2.3.1.39"/>
    </reaction>
</comment>
<proteinExistence type="inferred from homology"/>
<dbReference type="InterPro" id="IPR050858">
    <property type="entry name" value="Mal-CoA-ACP_Trans/PKS_FabD"/>
</dbReference>
<dbReference type="GO" id="GO:0005829">
    <property type="term" value="C:cytosol"/>
    <property type="evidence" value="ECO:0007669"/>
    <property type="project" value="TreeGrafter"/>
</dbReference>
<comment type="caution">
    <text evidence="7">The sequence shown here is derived from an EMBL/GenBank/DDBJ whole genome shotgun (WGS) entry which is preliminary data.</text>
</comment>
<dbReference type="EMBL" id="JACOPO010000004">
    <property type="protein sequence ID" value="MBC5722719.1"/>
    <property type="molecule type" value="Genomic_DNA"/>
</dbReference>
<organism evidence="7 8">
    <name type="scientific">Flintibacter hominis</name>
    <dbReference type="NCBI Taxonomy" id="2763048"/>
    <lineage>
        <taxon>Bacteria</taxon>
        <taxon>Bacillati</taxon>
        <taxon>Bacillota</taxon>
        <taxon>Clostridia</taxon>
        <taxon>Eubacteriales</taxon>
        <taxon>Flintibacter</taxon>
    </lineage>
</organism>
<dbReference type="InterPro" id="IPR016035">
    <property type="entry name" value="Acyl_Trfase/lysoPLipase"/>
</dbReference>
<evidence type="ECO:0000313" key="7">
    <source>
        <dbReference type="EMBL" id="MBC5722719.1"/>
    </source>
</evidence>
<dbReference type="SMART" id="SM00827">
    <property type="entry name" value="PKS_AT"/>
    <property type="match status" value="1"/>
</dbReference>
<dbReference type="Pfam" id="PF00698">
    <property type="entry name" value="Acyl_transf_1"/>
    <property type="match status" value="1"/>
</dbReference>
<dbReference type="InterPro" id="IPR014043">
    <property type="entry name" value="Acyl_transferase_dom"/>
</dbReference>
<reference evidence="7" key="1">
    <citation type="submission" date="2020-08" db="EMBL/GenBank/DDBJ databases">
        <title>Genome public.</title>
        <authorList>
            <person name="Liu C."/>
            <person name="Sun Q."/>
        </authorList>
    </citation>
    <scope>NUCLEOTIDE SEQUENCE</scope>
    <source>
        <strain evidence="7">NSJ-23</strain>
    </source>
</reference>
<comment type="similarity">
    <text evidence="4">Belongs to the fabD family.</text>
</comment>
<keyword evidence="8" id="KW-1185">Reference proteome</keyword>
<dbReference type="Gene3D" id="3.40.366.10">
    <property type="entry name" value="Malonyl-Coenzyme A Acyl Carrier Protein, domain 2"/>
    <property type="match status" value="1"/>
</dbReference>